<feature type="transmembrane region" description="Helical" evidence="8">
    <location>
        <begin position="144"/>
        <end position="162"/>
    </location>
</feature>
<dbReference type="FunFam" id="3.40.50.300:FF:000403">
    <property type="entry name" value="ATP-binding cassette sub-family B member 8, mitochondrial"/>
    <property type="match status" value="1"/>
</dbReference>
<sequence>MSDEQAVPRPGELPRQLWRLIRPERRRLVAATGFLVLGSAMGLVYPQAIRVIIDVALQRGSQSWVDAAALGMLAVFAVQGVAIGFRHVLFNVAGERVVARLRESLFRHLLQQEVALFDALRTGELASRLSQDVARLSGSIGQNLAGALGNVLTTLGGLALLLHTSPALTVWMLAVVPPVAFGGMAYGRRMQRTSREVQDALARAQAVAEEALVGVRTVRSFVAEETEARRYAEALRHALDLARRGAVAMGSFMALGSFAGFAAAAAVLWRGGRMVVAGELTAGALMSFLVYTLLVAFSLGALSDAWAEFMRAAGAAARVFELLDRRPAMAPEGGRVPASARGHVHLEGVRFTYASRPEAEVLRGLDLTLAPGERVALVGPSGSGKSTVAALLGRLYDPDAGRVLLDGQDVRDLDPRWLRRQVGTVSQEPLLFSGTVADNIRYARPDASLEEVEAAARAANAHDFITRFPEGYATRVGERGAQLSGGQKQRIAIARAVLKDPRILVLDEATSALDAESEHLVQEALDRLMQGRTTLVIAHRLSTVRGADRVLVLEGGAVVQSGDHASLLGQDGLYRRLVERQALAL</sequence>
<dbReference type="InterPro" id="IPR011527">
    <property type="entry name" value="ABC1_TM_dom"/>
</dbReference>
<feature type="transmembrane region" description="Helical" evidence="8">
    <location>
        <begin position="68"/>
        <end position="92"/>
    </location>
</feature>
<evidence type="ECO:0000313" key="11">
    <source>
        <dbReference type="EMBL" id="RKH60355.1"/>
    </source>
</evidence>
<dbReference type="Gene3D" id="3.40.50.300">
    <property type="entry name" value="P-loop containing nucleotide triphosphate hydrolases"/>
    <property type="match status" value="1"/>
</dbReference>
<dbReference type="InterPro" id="IPR027417">
    <property type="entry name" value="P-loop_NTPase"/>
</dbReference>
<dbReference type="GO" id="GO:0015421">
    <property type="term" value="F:ABC-type oligopeptide transporter activity"/>
    <property type="evidence" value="ECO:0007669"/>
    <property type="project" value="TreeGrafter"/>
</dbReference>
<reference evidence="12" key="1">
    <citation type="submission" date="2018-09" db="EMBL/GenBank/DDBJ databases">
        <authorList>
            <person name="Livingstone P.G."/>
            <person name="Whitworth D.E."/>
        </authorList>
    </citation>
    <scope>NUCLEOTIDE SEQUENCE [LARGE SCALE GENOMIC DNA]</scope>
    <source>
        <strain evidence="12">CA051B</strain>
    </source>
</reference>
<dbReference type="GO" id="GO:0005524">
    <property type="term" value="F:ATP binding"/>
    <property type="evidence" value="ECO:0007669"/>
    <property type="project" value="UniProtKB-KW"/>
</dbReference>
<dbReference type="PROSITE" id="PS00211">
    <property type="entry name" value="ABC_TRANSPORTER_1"/>
    <property type="match status" value="1"/>
</dbReference>
<comment type="subcellular location">
    <subcellularLocation>
        <location evidence="1">Cell membrane</location>
        <topology evidence="1">Multi-pass membrane protein</topology>
    </subcellularLocation>
</comment>
<dbReference type="InterPro" id="IPR017871">
    <property type="entry name" value="ABC_transporter-like_CS"/>
</dbReference>
<keyword evidence="6 8" id="KW-1133">Transmembrane helix</keyword>
<dbReference type="GO" id="GO:0016887">
    <property type="term" value="F:ATP hydrolysis activity"/>
    <property type="evidence" value="ECO:0007669"/>
    <property type="project" value="InterPro"/>
</dbReference>
<dbReference type="Pfam" id="PF00005">
    <property type="entry name" value="ABC_tran"/>
    <property type="match status" value="1"/>
</dbReference>
<evidence type="ECO:0000256" key="5">
    <source>
        <dbReference type="ARBA" id="ARBA00022840"/>
    </source>
</evidence>
<dbReference type="EMBL" id="RAWB01000116">
    <property type="protein sequence ID" value="RKH60355.1"/>
    <property type="molecule type" value="Genomic_DNA"/>
</dbReference>
<evidence type="ECO:0000256" key="7">
    <source>
        <dbReference type="ARBA" id="ARBA00023136"/>
    </source>
</evidence>
<dbReference type="InterPro" id="IPR003439">
    <property type="entry name" value="ABC_transporter-like_ATP-bd"/>
</dbReference>
<dbReference type="Pfam" id="PF00664">
    <property type="entry name" value="ABC_membrane"/>
    <property type="match status" value="1"/>
</dbReference>
<dbReference type="InterPro" id="IPR003593">
    <property type="entry name" value="AAA+_ATPase"/>
</dbReference>
<dbReference type="PIRSF" id="PIRSF002773">
    <property type="entry name" value="ABC_prm/ATPase_B"/>
    <property type="match status" value="1"/>
</dbReference>
<proteinExistence type="predicted"/>
<keyword evidence="7 8" id="KW-0472">Membrane</keyword>
<dbReference type="RefSeq" id="WP_120643800.1">
    <property type="nucleotide sequence ID" value="NZ_RAWB01000116.1"/>
</dbReference>
<evidence type="ECO:0000259" key="10">
    <source>
        <dbReference type="PROSITE" id="PS50929"/>
    </source>
</evidence>
<dbReference type="SMART" id="SM00382">
    <property type="entry name" value="AAA"/>
    <property type="match status" value="1"/>
</dbReference>
<dbReference type="PANTHER" id="PTHR43394">
    <property type="entry name" value="ATP-DEPENDENT PERMEASE MDL1, MITOCHONDRIAL"/>
    <property type="match status" value="1"/>
</dbReference>
<dbReference type="PANTHER" id="PTHR43394:SF1">
    <property type="entry name" value="ATP-BINDING CASSETTE SUB-FAMILY B MEMBER 10, MITOCHONDRIAL"/>
    <property type="match status" value="1"/>
</dbReference>
<evidence type="ECO:0000256" key="4">
    <source>
        <dbReference type="ARBA" id="ARBA00022741"/>
    </source>
</evidence>
<dbReference type="InterPro" id="IPR039421">
    <property type="entry name" value="Type_1_exporter"/>
</dbReference>
<evidence type="ECO:0000256" key="8">
    <source>
        <dbReference type="SAM" id="Phobius"/>
    </source>
</evidence>
<dbReference type="FunFam" id="1.20.1560.10:FF:000058">
    <property type="entry name" value="ABC transporter B family member 25"/>
    <property type="match status" value="1"/>
</dbReference>
<dbReference type="GO" id="GO:0090374">
    <property type="term" value="P:oligopeptide export from mitochondrion"/>
    <property type="evidence" value="ECO:0007669"/>
    <property type="project" value="TreeGrafter"/>
</dbReference>
<dbReference type="GO" id="GO:0005886">
    <property type="term" value="C:plasma membrane"/>
    <property type="evidence" value="ECO:0007669"/>
    <property type="project" value="UniProtKB-SubCell"/>
</dbReference>
<evidence type="ECO:0000256" key="2">
    <source>
        <dbReference type="ARBA" id="ARBA00022448"/>
    </source>
</evidence>
<name>A0A3A8Q2R5_9BACT</name>
<dbReference type="SUPFAM" id="SSF90123">
    <property type="entry name" value="ABC transporter transmembrane region"/>
    <property type="match status" value="1"/>
</dbReference>
<keyword evidence="4" id="KW-0547">Nucleotide-binding</keyword>
<dbReference type="SUPFAM" id="SSF52540">
    <property type="entry name" value="P-loop containing nucleoside triphosphate hydrolases"/>
    <property type="match status" value="1"/>
</dbReference>
<keyword evidence="3 8" id="KW-0812">Transmembrane</keyword>
<feature type="transmembrane region" description="Helical" evidence="8">
    <location>
        <begin position="28"/>
        <end position="48"/>
    </location>
</feature>
<evidence type="ECO:0000256" key="1">
    <source>
        <dbReference type="ARBA" id="ARBA00004651"/>
    </source>
</evidence>
<keyword evidence="12" id="KW-1185">Reference proteome</keyword>
<evidence type="ECO:0000259" key="9">
    <source>
        <dbReference type="PROSITE" id="PS50893"/>
    </source>
</evidence>
<dbReference type="Gene3D" id="1.20.1560.10">
    <property type="entry name" value="ABC transporter type 1, transmembrane domain"/>
    <property type="match status" value="1"/>
</dbReference>
<evidence type="ECO:0000256" key="3">
    <source>
        <dbReference type="ARBA" id="ARBA00022692"/>
    </source>
</evidence>
<keyword evidence="5 11" id="KW-0067">ATP-binding</keyword>
<feature type="transmembrane region" description="Helical" evidence="8">
    <location>
        <begin position="168"/>
        <end position="186"/>
    </location>
</feature>
<feature type="transmembrane region" description="Helical" evidence="8">
    <location>
        <begin position="246"/>
        <end position="269"/>
    </location>
</feature>
<gene>
    <name evidence="11" type="ORF">D7V93_13475</name>
</gene>
<evidence type="ECO:0000313" key="12">
    <source>
        <dbReference type="Proteomes" id="UP000272888"/>
    </source>
</evidence>
<dbReference type="Proteomes" id="UP000272888">
    <property type="component" value="Unassembled WGS sequence"/>
</dbReference>
<dbReference type="CDD" id="cd18557">
    <property type="entry name" value="ABC_6TM_TAP_ABCB8_10_like"/>
    <property type="match status" value="1"/>
</dbReference>
<organism evidence="11 12">
    <name type="scientific">Corallococcus llansteffanensis</name>
    <dbReference type="NCBI Taxonomy" id="2316731"/>
    <lineage>
        <taxon>Bacteria</taxon>
        <taxon>Pseudomonadati</taxon>
        <taxon>Myxococcota</taxon>
        <taxon>Myxococcia</taxon>
        <taxon>Myxococcales</taxon>
        <taxon>Cystobacterineae</taxon>
        <taxon>Myxococcaceae</taxon>
        <taxon>Corallococcus</taxon>
    </lineage>
</organism>
<dbReference type="AlphaFoldDB" id="A0A3A8Q2R5"/>
<accession>A0A3A8Q2R5</accession>
<dbReference type="PROSITE" id="PS50929">
    <property type="entry name" value="ABC_TM1F"/>
    <property type="match status" value="1"/>
</dbReference>
<dbReference type="CDD" id="cd03249">
    <property type="entry name" value="ABC_MTABC3_MDL1_MDL2"/>
    <property type="match status" value="1"/>
</dbReference>
<evidence type="ECO:0000256" key="6">
    <source>
        <dbReference type="ARBA" id="ARBA00022989"/>
    </source>
</evidence>
<feature type="domain" description="ABC transmembrane type-1" evidence="10">
    <location>
        <begin position="29"/>
        <end position="311"/>
    </location>
</feature>
<dbReference type="PROSITE" id="PS50893">
    <property type="entry name" value="ABC_TRANSPORTER_2"/>
    <property type="match status" value="1"/>
</dbReference>
<dbReference type="InterPro" id="IPR036640">
    <property type="entry name" value="ABC1_TM_sf"/>
</dbReference>
<feature type="domain" description="ABC transporter" evidence="9">
    <location>
        <begin position="344"/>
        <end position="580"/>
    </location>
</feature>
<comment type="caution">
    <text evidence="11">The sequence shown here is derived from an EMBL/GenBank/DDBJ whole genome shotgun (WGS) entry which is preliminary data.</text>
</comment>
<protein>
    <submittedName>
        <fullName evidence="11">ATP-binding cassette domain-containing protein</fullName>
    </submittedName>
</protein>
<feature type="transmembrane region" description="Helical" evidence="8">
    <location>
        <begin position="281"/>
        <end position="302"/>
    </location>
</feature>
<keyword evidence="2" id="KW-0813">Transport</keyword>